<dbReference type="InterPro" id="IPR006091">
    <property type="entry name" value="Acyl-CoA_Oxase/DH_mid-dom"/>
</dbReference>
<comment type="cofactor">
    <cofactor evidence="1 5">
        <name>FAD</name>
        <dbReference type="ChEBI" id="CHEBI:57692"/>
    </cofactor>
</comment>
<evidence type="ECO:0000313" key="10">
    <source>
        <dbReference type="Proteomes" id="UP000677082"/>
    </source>
</evidence>
<dbReference type="GO" id="GO:0006635">
    <property type="term" value="P:fatty acid beta-oxidation"/>
    <property type="evidence" value="ECO:0007669"/>
    <property type="project" value="InterPro"/>
</dbReference>
<dbReference type="PANTHER" id="PTHR43188:SF1">
    <property type="entry name" value="ACYL-COA DEHYDROGENASE"/>
    <property type="match status" value="1"/>
</dbReference>
<gene>
    <name evidence="9" type="primary">gcdH</name>
    <name evidence="9" type="ORF">Ato02nite_008830</name>
</gene>
<dbReference type="Pfam" id="PF02770">
    <property type="entry name" value="Acyl-CoA_dh_M"/>
    <property type="match status" value="1"/>
</dbReference>
<dbReference type="Pfam" id="PF02771">
    <property type="entry name" value="Acyl-CoA_dh_N"/>
    <property type="match status" value="1"/>
</dbReference>
<evidence type="ECO:0000259" key="7">
    <source>
        <dbReference type="Pfam" id="PF02770"/>
    </source>
</evidence>
<keyword evidence="3 5" id="KW-0285">Flavoprotein</keyword>
<dbReference type="SUPFAM" id="SSF56645">
    <property type="entry name" value="Acyl-CoA dehydrogenase NM domain-like"/>
    <property type="match status" value="1"/>
</dbReference>
<dbReference type="PANTHER" id="PTHR43188">
    <property type="entry name" value="ACYL-COENZYME A OXIDASE"/>
    <property type="match status" value="1"/>
</dbReference>
<dbReference type="InterPro" id="IPR009075">
    <property type="entry name" value="AcylCo_DH/oxidase_C"/>
</dbReference>
<dbReference type="PROSITE" id="PS00072">
    <property type="entry name" value="ACYL_COA_DH_1"/>
    <property type="match status" value="1"/>
</dbReference>
<name>A0A919W233_9ACTN</name>
<keyword evidence="5" id="KW-0560">Oxidoreductase</keyword>
<dbReference type="GO" id="GO:0003995">
    <property type="term" value="F:acyl-CoA dehydrogenase activity"/>
    <property type="evidence" value="ECO:0007669"/>
    <property type="project" value="InterPro"/>
</dbReference>
<protein>
    <submittedName>
        <fullName evidence="9">Glutaryl-CoA dehydrogenase</fullName>
    </submittedName>
</protein>
<feature type="domain" description="Acyl-CoA dehydrogenase/oxidase C-terminal" evidence="6">
    <location>
        <begin position="232"/>
        <end position="373"/>
    </location>
</feature>
<evidence type="ECO:0000256" key="1">
    <source>
        <dbReference type="ARBA" id="ARBA00001974"/>
    </source>
</evidence>
<comment type="caution">
    <text evidence="9">The sequence shown here is derived from an EMBL/GenBank/DDBJ whole genome shotgun (WGS) entry which is preliminary data.</text>
</comment>
<evidence type="ECO:0000313" key="9">
    <source>
        <dbReference type="EMBL" id="GIM89090.1"/>
    </source>
</evidence>
<dbReference type="Gene3D" id="1.10.540.10">
    <property type="entry name" value="Acyl-CoA dehydrogenase/oxidase, N-terminal domain"/>
    <property type="match status" value="1"/>
</dbReference>
<comment type="similarity">
    <text evidence="2 5">Belongs to the acyl-CoA dehydrogenase family.</text>
</comment>
<evidence type="ECO:0000259" key="6">
    <source>
        <dbReference type="Pfam" id="PF00441"/>
    </source>
</evidence>
<keyword evidence="4 5" id="KW-0274">FAD</keyword>
<sequence length="380" mass="41311">MLAGDLYSFEDLLSEDEAAVVHRVRSFLDAEVVPIANDQWARAAFPSHLIKRYADLEIAGREGSSLLNGWLALEMARADASMATFYGVHAGLAMGSIRACGSAEQQERWLPSMAAFDQVGAFALTEPTGGSDVAAGLRTTARRDGSSWILNGQKRWIGNATFADLIVVWARDVEDDQVKGFVVPGDAPGFTATKIENKIALRTVQNADIVLDDVRVPEADRLQRANSFKDTAKVLRATRSGVAWEAVGVMLAAYEIALAYAKERHQFGKPIAGFQLVQDLLVRMAGNVTASLGMCVRLAQLQDAGRYRDEHSALAKAYCTTRMREVAGWSRELLAGNGIVLDYDIGRFVADAEALYSYEGTREINTLIVGRAVTGQSAFV</sequence>
<dbReference type="Pfam" id="PF00441">
    <property type="entry name" value="Acyl-CoA_dh_1"/>
    <property type="match status" value="1"/>
</dbReference>
<dbReference type="Gene3D" id="1.20.140.10">
    <property type="entry name" value="Butyryl-CoA Dehydrogenase, subunit A, domain 3"/>
    <property type="match status" value="1"/>
</dbReference>
<dbReference type="EMBL" id="BOQN01000011">
    <property type="protein sequence ID" value="GIM89090.1"/>
    <property type="molecule type" value="Genomic_DNA"/>
</dbReference>
<dbReference type="AlphaFoldDB" id="A0A919W233"/>
<evidence type="ECO:0000259" key="8">
    <source>
        <dbReference type="Pfam" id="PF02771"/>
    </source>
</evidence>
<evidence type="ECO:0000256" key="4">
    <source>
        <dbReference type="ARBA" id="ARBA00022827"/>
    </source>
</evidence>
<dbReference type="SUPFAM" id="SSF47203">
    <property type="entry name" value="Acyl-CoA dehydrogenase C-terminal domain-like"/>
    <property type="match status" value="1"/>
</dbReference>
<dbReference type="InterPro" id="IPR009100">
    <property type="entry name" value="AcylCoA_DH/oxidase_NM_dom_sf"/>
</dbReference>
<evidence type="ECO:0000256" key="5">
    <source>
        <dbReference type="RuleBase" id="RU362125"/>
    </source>
</evidence>
<reference evidence="9 10" key="1">
    <citation type="submission" date="2021-03" db="EMBL/GenBank/DDBJ databases">
        <title>Whole genome shotgun sequence of Actinoplanes toevensis NBRC 105298.</title>
        <authorList>
            <person name="Komaki H."/>
            <person name="Tamura T."/>
        </authorList>
    </citation>
    <scope>NUCLEOTIDE SEQUENCE [LARGE SCALE GENOMIC DNA]</scope>
    <source>
        <strain evidence="9 10">NBRC 105298</strain>
    </source>
</reference>
<dbReference type="InterPro" id="IPR013786">
    <property type="entry name" value="AcylCoA_DH/ox_N"/>
</dbReference>
<accession>A0A919W233</accession>
<dbReference type="GO" id="GO:0050660">
    <property type="term" value="F:flavin adenine dinucleotide binding"/>
    <property type="evidence" value="ECO:0007669"/>
    <property type="project" value="InterPro"/>
</dbReference>
<dbReference type="RefSeq" id="WP_213005069.1">
    <property type="nucleotide sequence ID" value="NZ_BOQN01000011.1"/>
</dbReference>
<dbReference type="Proteomes" id="UP000677082">
    <property type="component" value="Unassembled WGS sequence"/>
</dbReference>
<evidence type="ECO:0000256" key="2">
    <source>
        <dbReference type="ARBA" id="ARBA00009347"/>
    </source>
</evidence>
<evidence type="ECO:0000256" key="3">
    <source>
        <dbReference type="ARBA" id="ARBA00022630"/>
    </source>
</evidence>
<dbReference type="InterPro" id="IPR006089">
    <property type="entry name" value="Acyl-CoA_DH_CS"/>
</dbReference>
<proteinExistence type="inferred from homology"/>
<keyword evidence="10" id="KW-1185">Reference proteome</keyword>
<dbReference type="InterPro" id="IPR046373">
    <property type="entry name" value="Acyl-CoA_Oxase/DH_mid-dom_sf"/>
</dbReference>
<dbReference type="InterPro" id="IPR045008">
    <property type="entry name" value="ACX4-like"/>
</dbReference>
<feature type="domain" description="Acyl-CoA dehydrogenase/oxidase N-terminal" evidence="8">
    <location>
        <begin position="14"/>
        <end position="115"/>
    </location>
</feature>
<dbReference type="InterPro" id="IPR037069">
    <property type="entry name" value="AcylCoA_DH/ox_N_sf"/>
</dbReference>
<organism evidence="9 10">
    <name type="scientific">Paractinoplanes toevensis</name>
    <dbReference type="NCBI Taxonomy" id="571911"/>
    <lineage>
        <taxon>Bacteria</taxon>
        <taxon>Bacillati</taxon>
        <taxon>Actinomycetota</taxon>
        <taxon>Actinomycetes</taxon>
        <taxon>Micromonosporales</taxon>
        <taxon>Micromonosporaceae</taxon>
        <taxon>Paractinoplanes</taxon>
    </lineage>
</organism>
<dbReference type="InterPro" id="IPR036250">
    <property type="entry name" value="AcylCo_DH-like_C"/>
</dbReference>
<feature type="domain" description="Acyl-CoA oxidase/dehydrogenase middle" evidence="7">
    <location>
        <begin position="121"/>
        <end position="214"/>
    </location>
</feature>
<dbReference type="Gene3D" id="2.40.110.10">
    <property type="entry name" value="Butyryl-CoA Dehydrogenase, subunit A, domain 2"/>
    <property type="match status" value="1"/>
</dbReference>